<dbReference type="AlphaFoldDB" id="Q113N9"/>
<reference evidence="1" key="1">
    <citation type="submission" date="2006-06" db="EMBL/GenBank/DDBJ databases">
        <title>Complete sequence of Trichodesmium erythraeum IMS101.</title>
        <authorList>
            <consortium name="US DOE Joint Genome Institute"/>
            <person name="Copeland A."/>
            <person name="Lucas S."/>
            <person name="Lapidus A."/>
            <person name="Barry K."/>
            <person name="Detter J.C."/>
            <person name="Glavina del Rio T."/>
            <person name="Hammon N."/>
            <person name="Israni S."/>
            <person name="Dalin E."/>
            <person name="Tice H."/>
            <person name="Pitluck S."/>
            <person name="Kiss H."/>
            <person name="Munk A.C."/>
            <person name="Brettin T."/>
            <person name="Bruce D."/>
            <person name="Han C."/>
            <person name="Tapia R."/>
            <person name="Gilna P."/>
            <person name="Schmutz J."/>
            <person name="Larimer F."/>
            <person name="Land M."/>
            <person name="Hauser L."/>
            <person name="Kyrpides N."/>
            <person name="Kim E."/>
            <person name="Richardson P."/>
        </authorList>
    </citation>
    <scope>NUCLEOTIDE SEQUENCE [LARGE SCALE GENOMIC DNA]</scope>
    <source>
        <strain evidence="1">IMS101</strain>
    </source>
</reference>
<accession>Q113N9</accession>
<name>Q113N9_TRIEI</name>
<dbReference type="KEGG" id="ter:Tery_2043"/>
<dbReference type="RefSeq" id="WP_011611656.1">
    <property type="nucleotide sequence ID" value="NC_008312.1"/>
</dbReference>
<gene>
    <name evidence="1" type="ordered locus">Tery_2043</name>
</gene>
<organism evidence="1">
    <name type="scientific">Trichodesmium erythraeum (strain IMS101)</name>
    <dbReference type="NCBI Taxonomy" id="203124"/>
    <lineage>
        <taxon>Bacteria</taxon>
        <taxon>Bacillati</taxon>
        <taxon>Cyanobacteriota</taxon>
        <taxon>Cyanophyceae</taxon>
        <taxon>Oscillatoriophycideae</taxon>
        <taxon>Oscillatoriales</taxon>
        <taxon>Microcoleaceae</taxon>
        <taxon>Trichodesmium</taxon>
    </lineage>
</organism>
<keyword evidence="1" id="KW-0808">Transferase</keyword>
<dbReference type="GO" id="GO:0051996">
    <property type="term" value="F:squalene synthase [NAD(P)H] activity"/>
    <property type="evidence" value="ECO:0007669"/>
    <property type="project" value="UniProtKB-EC"/>
</dbReference>
<dbReference type="GO" id="GO:0045338">
    <property type="term" value="P:farnesyl diphosphate metabolic process"/>
    <property type="evidence" value="ECO:0007669"/>
    <property type="project" value="InterPro"/>
</dbReference>
<sequence>MNIPKDKDALEILKETSRTFYIPISQLPSGLKEAVASAYLCMRAIDEIEDHRDLDNFTKAKLLRKISLALQEAVDHSSFLNFSEKLDLNISHLPEVTKRVGEWAILASATIAPRIWGETAAMADRMAYWAENNWTIHTESDLDRYTFSVAGAVGLLLSDLWGWYDNTQTNRTQAIGFGRGLQAVNILRNHSEDLVRGVDFFPYGWSAKNMQAYAQRNLLLADSYTNSLPSGPARNFCQIPLTLAHATLDILTMGQEKLTRSEVMKLISRCNNSV</sequence>
<proteinExistence type="predicted"/>
<evidence type="ECO:0000313" key="1">
    <source>
        <dbReference type="EMBL" id="ABG51285.1"/>
    </source>
</evidence>
<dbReference type="PANTHER" id="PTHR11626">
    <property type="entry name" value="FARNESYL-DIPHOSPHATE FARNESYLTRANSFERASE"/>
    <property type="match status" value="1"/>
</dbReference>
<dbReference type="SUPFAM" id="SSF48576">
    <property type="entry name" value="Terpenoid synthases"/>
    <property type="match status" value="1"/>
</dbReference>
<dbReference type="EC" id="2.5.1.21" evidence="1"/>
<dbReference type="InterPro" id="IPR008949">
    <property type="entry name" value="Isoprenoid_synthase_dom_sf"/>
</dbReference>
<dbReference type="STRING" id="203124.Tery_2043"/>
<dbReference type="eggNOG" id="COG1562">
    <property type="taxonomic scope" value="Bacteria"/>
</dbReference>
<dbReference type="OrthoDB" id="9787280at2"/>
<dbReference type="Gene3D" id="1.10.600.10">
    <property type="entry name" value="Farnesyl Diphosphate Synthase"/>
    <property type="match status" value="1"/>
</dbReference>
<dbReference type="EMBL" id="CP000393">
    <property type="protein sequence ID" value="ABG51285.1"/>
    <property type="molecule type" value="Genomic_DNA"/>
</dbReference>
<dbReference type="PANTHER" id="PTHR11626:SF2">
    <property type="entry name" value="SQUALENE SYNTHASE"/>
    <property type="match status" value="1"/>
</dbReference>
<dbReference type="InterPro" id="IPR044844">
    <property type="entry name" value="Trans_IPPS_euk-type"/>
</dbReference>
<dbReference type="Pfam" id="PF00494">
    <property type="entry name" value="SQS_PSY"/>
    <property type="match status" value="1"/>
</dbReference>
<protein>
    <submittedName>
        <fullName evidence="1">Farnesyl-diphosphate farnesyltransferase</fullName>
        <ecNumber evidence="1">2.5.1.21</ecNumber>
    </submittedName>
</protein>
<dbReference type="InterPro" id="IPR002060">
    <property type="entry name" value="Squ/phyt_synthse"/>
</dbReference>
<dbReference type="HOGENOM" id="CLU_031981_1_0_3"/>